<proteinExistence type="predicted"/>
<evidence type="ECO:0000256" key="9">
    <source>
        <dbReference type="SAM" id="Phobius"/>
    </source>
</evidence>
<dbReference type="Pfam" id="PF07696">
    <property type="entry name" value="7TMR-DISMED2"/>
    <property type="match status" value="1"/>
</dbReference>
<dbReference type="InterPro" id="IPR036890">
    <property type="entry name" value="HATPase_C_sf"/>
</dbReference>
<dbReference type="CDD" id="cd16917">
    <property type="entry name" value="HATPase_UhpB-NarQ-NarX-like"/>
    <property type="match status" value="1"/>
</dbReference>
<feature type="transmembrane region" description="Helical" evidence="9">
    <location>
        <begin position="252"/>
        <end position="270"/>
    </location>
</feature>
<comment type="catalytic activity">
    <reaction evidence="1">
        <text>ATP + protein L-histidine = ADP + protein N-phospho-L-histidine.</text>
        <dbReference type="EC" id="2.7.13.3"/>
    </reaction>
</comment>
<dbReference type="InterPro" id="IPR011623">
    <property type="entry name" value="7TMR_DISM_rcpt_extracell_dom1"/>
</dbReference>
<reference evidence="13" key="1">
    <citation type="journal article" date="2019" name="Int. J. Syst. Evol. Microbiol.">
        <title>The Global Catalogue of Microorganisms (GCM) 10K type strain sequencing project: providing services to taxonomists for standard genome sequencing and annotation.</title>
        <authorList>
            <consortium name="The Broad Institute Genomics Platform"/>
            <consortium name="The Broad Institute Genome Sequencing Center for Infectious Disease"/>
            <person name="Wu L."/>
            <person name="Ma J."/>
        </authorList>
    </citation>
    <scope>NUCLEOTIDE SEQUENCE [LARGE SCALE GENOMIC DNA]</scope>
    <source>
        <strain evidence="13">CGMCC 1.7030</strain>
    </source>
</reference>
<dbReference type="Proteomes" id="UP001596163">
    <property type="component" value="Unassembled WGS sequence"/>
</dbReference>
<dbReference type="EC" id="2.7.13.3" evidence="2"/>
<keyword evidence="9" id="KW-0812">Transmembrane</keyword>
<keyword evidence="3" id="KW-0597">Phosphoprotein</keyword>
<sequence length="620" mass="70495">MLSYYLRICLKFCFAAPNKVFVPASLALLPLVMGSCAKLDDQSPRFSVFSNENYSAKEAWAIADTLKQELTQFNPGITSSQWWLGLTVTNPTDSVQQLLFLPNNPHINKIKVFENESNLLSIELGDFFPFEKRPFPDRDLIIPLKIPSNSTKHYLMLLDKVGETFHIEPEVMDFQSFYKRKTIDTLVIGLFLGWMAIVFIFAIFFSTELKSWSGAVYAAYVLTISLWLATHWGLTFQYLWPEQIVWVSKARPFFNLLTNVLILLLVVLFFPPKTTGKMTAKLIWAILIIQLCLILSIFLEPDVLGNPEAKINLLQFTLVVSLFSSALVLYYPFLQWRAKVPLAGYYFLGIAFLVLFGIILQLNQKILPLGLPHQLVDFGSAFGLMVETGMITAAFARKASLFKKEKEKLTIAILEKEKQVADQLIQMQEDERQRLGRDLHDSIGGMLASLYIKTETISDQYPKGPMEEFKQLIQQSIQEARSLSHNLTPHYLEENGLEKVLKLQLDLLSQKYGINFNFYFHITTPLPKSLQLILYRISNELLQNIVKHSQASEALLSISEQDGKIELIAEDNGKGFELLSNSKGIGLKNIRDRVDYLRGTLELETNSTGTTLTISIPLHV</sequence>
<evidence type="ECO:0000256" key="1">
    <source>
        <dbReference type="ARBA" id="ARBA00000085"/>
    </source>
</evidence>
<keyword evidence="8" id="KW-0902">Two-component regulatory system</keyword>
<evidence type="ECO:0000256" key="2">
    <source>
        <dbReference type="ARBA" id="ARBA00012438"/>
    </source>
</evidence>
<keyword evidence="5" id="KW-0547">Nucleotide-binding</keyword>
<keyword evidence="9" id="KW-1133">Transmembrane helix</keyword>
<dbReference type="PANTHER" id="PTHR24421">
    <property type="entry name" value="NITRATE/NITRITE SENSOR PROTEIN NARX-RELATED"/>
    <property type="match status" value="1"/>
</dbReference>
<keyword evidence="13" id="KW-1185">Reference proteome</keyword>
<dbReference type="Gene3D" id="2.60.40.2380">
    <property type="match status" value="1"/>
</dbReference>
<evidence type="ECO:0000256" key="3">
    <source>
        <dbReference type="ARBA" id="ARBA00022553"/>
    </source>
</evidence>
<feature type="transmembrane region" description="Helical" evidence="9">
    <location>
        <begin position="311"/>
        <end position="331"/>
    </location>
</feature>
<dbReference type="InterPro" id="IPR005467">
    <property type="entry name" value="His_kinase_dom"/>
</dbReference>
<accession>A0ABW0BTT9</accession>
<dbReference type="EMBL" id="JBHSKS010000002">
    <property type="protein sequence ID" value="MFC5190954.1"/>
    <property type="molecule type" value="Genomic_DNA"/>
</dbReference>
<feature type="transmembrane region" description="Helical" evidence="9">
    <location>
        <begin position="282"/>
        <end position="299"/>
    </location>
</feature>
<dbReference type="InterPro" id="IPR011622">
    <property type="entry name" value="7TMR_DISM_rcpt_extracell_dom2"/>
</dbReference>
<dbReference type="SMART" id="SM00387">
    <property type="entry name" value="HATPase_c"/>
    <property type="match status" value="1"/>
</dbReference>
<feature type="domain" description="Histidine kinase" evidence="11">
    <location>
        <begin position="434"/>
        <end position="620"/>
    </location>
</feature>
<dbReference type="Pfam" id="PF02518">
    <property type="entry name" value="HATPase_c"/>
    <property type="match status" value="1"/>
</dbReference>
<dbReference type="Gene3D" id="3.30.565.10">
    <property type="entry name" value="Histidine kinase-like ATPase, C-terminal domain"/>
    <property type="match status" value="1"/>
</dbReference>
<dbReference type="Pfam" id="PF07730">
    <property type="entry name" value="HisKA_3"/>
    <property type="match status" value="1"/>
</dbReference>
<evidence type="ECO:0000256" key="6">
    <source>
        <dbReference type="ARBA" id="ARBA00022777"/>
    </source>
</evidence>
<keyword evidence="7" id="KW-0067">ATP-binding</keyword>
<dbReference type="Pfam" id="PF07695">
    <property type="entry name" value="7TMR-DISM_7TM"/>
    <property type="match status" value="1"/>
</dbReference>
<dbReference type="InterPro" id="IPR011712">
    <property type="entry name" value="Sig_transdc_His_kin_sub3_dim/P"/>
</dbReference>
<dbReference type="SUPFAM" id="SSF55874">
    <property type="entry name" value="ATPase domain of HSP90 chaperone/DNA topoisomerase II/histidine kinase"/>
    <property type="match status" value="1"/>
</dbReference>
<dbReference type="RefSeq" id="WP_377912530.1">
    <property type="nucleotide sequence ID" value="NZ_JBHSKS010000002.1"/>
</dbReference>
<feature type="transmembrane region" description="Helical" evidence="9">
    <location>
        <begin position="186"/>
        <end position="205"/>
    </location>
</feature>
<dbReference type="InterPro" id="IPR003594">
    <property type="entry name" value="HATPase_dom"/>
</dbReference>
<dbReference type="PROSITE" id="PS50109">
    <property type="entry name" value="HIS_KIN"/>
    <property type="match status" value="1"/>
</dbReference>
<name>A0ABW0BTT9_9BACT</name>
<dbReference type="PANTHER" id="PTHR24421:SF10">
    <property type="entry name" value="NITRATE_NITRITE SENSOR PROTEIN NARQ"/>
    <property type="match status" value="1"/>
</dbReference>
<evidence type="ECO:0000256" key="4">
    <source>
        <dbReference type="ARBA" id="ARBA00022679"/>
    </source>
</evidence>
<comment type="caution">
    <text evidence="12">The sequence shown here is derived from an EMBL/GenBank/DDBJ whole genome shotgun (WGS) entry which is preliminary data.</text>
</comment>
<keyword evidence="6" id="KW-0418">Kinase</keyword>
<organism evidence="12 13">
    <name type="scientific">Algoriphagus aquatilis</name>
    <dbReference type="NCBI Taxonomy" id="490186"/>
    <lineage>
        <taxon>Bacteria</taxon>
        <taxon>Pseudomonadati</taxon>
        <taxon>Bacteroidota</taxon>
        <taxon>Cytophagia</taxon>
        <taxon>Cytophagales</taxon>
        <taxon>Cyclobacteriaceae</taxon>
        <taxon>Algoriphagus</taxon>
    </lineage>
</organism>
<keyword evidence="10" id="KW-0732">Signal</keyword>
<feature type="chain" id="PRO_5045653213" description="histidine kinase" evidence="10">
    <location>
        <begin position="28"/>
        <end position="620"/>
    </location>
</feature>
<keyword evidence="4" id="KW-0808">Transferase</keyword>
<evidence type="ECO:0000259" key="11">
    <source>
        <dbReference type="PROSITE" id="PS50109"/>
    </source>
</evidence>
<dbReference type="InterPro" id="IPR050482">
    <property type="entry name" value="Sensor_HK_TwoCompSys"/>
</dbReference>
<feature type="transmembrane region" description="Helical" evidence="9">
    <location>
        <begin position="217"/>
        <end position="240"/>
    </location>
</feature>
<evidence type="ECO:0000313" key="13">
    <source>
        <dbReference type="Proteomes" id="UP001596163"/>
    </source>
</evidence>
<feature type="signal peptide" evidence="10">
    <location>
        <begin position="1"/>
        <end position="27"/>
    </location>
</feature>
<evidence type="ECO:0000256" key="8">
    <source>
        <dbReference type="ARBA" id="ARBA00023012"/>
    </source>
</evidence>
<evidence type="ECO:0000256" key="7">
    <source>
        <dbReference type="ARBA" id="ARBA00022840"/>
    </source>
</evidence>
<evidence type="ECO:0000256" key="10">
    <source>
        <dbReference type="SAM" id="SignalP"/>
    </source>
</evidence>
<keyword evidence="9" id="KW-0472">Membrane</keyword>
<feature type="transmembrane region" description="Helical" evidence="9">
    <location>
        <begin position="343"/>
        <end position="363"/>
    </location>
</feature>
<evidence type="ECO:0000256" key="5">
    <source>
        <dbReference type="ARBA" id="ARBA00022741"/>
    </source>
</evidence>
<protein>
    <recommendedName>
        <fullName evidence="2">histidine kinase</fullName>
        <ecNumber evidence="2">2.7.13.3</ecNumber>
    </recommendedName>
</protein>
<dbReference type="Gene3D" id="1.20.5.1930">
    <property type="match status" value="1"/>
</dbReference>
<evidence type="ECO:0000313" key="12">
    <source>
        <dbReference type="EMBL" id="MFC5190954.1"/>
    </source>
</evidence>
<gene>
    <name evidence="12" type="ORF">ACFPIK_04195</name>
</gene>